<sequence length="91" mass="9869">MTYQYSPENLIKTQHPEEWAEACAYMASQMIRTACLALDNDGSGLCSIEERTASVSTTLEVSQALMAIVIDGTEVLGRKVGAGIWKKEDAA</sequence>
<keyword evidence="4" id="KW-1185">Reference proteome</keyword>
<protein>
    <submittedName>
        <fullName evidence="1">Uncharacterized protein</fullName>
    </submittedName>
</protein>
<reference evidence="1 3" key="1">
    <citation type="submission" date="2017-01" db="EMBL/GenBank/DDBJ databases">
        <authorList>
            <person name="Varghese N."/>
            <person name="Submissions S."/>
        </authorList>
    </citation>
    <scope>NUCLEOTIDE SEQUENCE [LARGE SCALE GENOMIC DNA]</scope>
    <source>
        <strain evidence="1 3">DSM 18447</strain>
    </source>
</reference>
<evidence type="ECO:0000313" key="2">
    <source>
        <dbReference type="EMBL" id="WCR04570.1"/>
    </source>
</evidence>
<dbReference type="RefSeq" id="WP_076525974.1">
    <property type="nucleotide sequence ID" value="NZ_CP067140.1"/>
</dbReference>
<evidence type="ECO:0000313" key="3">
    <source>
        <dbReference type="Proteomes" id="UP000186216"/>
    </source>
</evidence>
<accession>A0AA45W4M7</accession>
<proteinExistence type="predicted"/>
<evidence type="ECO:0000313" key="1">
    <source>
        <dbReference type="EMBL" id="SIS86918.1"/>
    </source>
</evidence>
<name>A0AA45W4M7_9RHOB</name>
<dbReference type="Proteomes" id="UP000186216">
    <property type="component" value="Unassembled WGS sequence"/>
</dbReference>
<evidence type="ECO:0000313" key="4">
    <source>
        <dbReference type="Proteomes" id="UP001215549"/>
    </source>
</evidence>
<dbReference type="Proteomes" id="UP001215549">
    <property type="component" value="Chromosome"/>
</dbReference>
<dbReference type="EMBL" id="CP067140">
    <property type="protein sequence ID" value="WCR04570.1"/>
    <property type="molecule type" value="Genomic_DNA"/>
</dbReference>
<dbReference type="EMBL" id="FTOU01000007">
    <property type="protein sequence ID" value="SIS86918.1"/>
    <property type="molecule type" value="Genomic_DNA"/>
</dbReference>
<gene>
    <name evidence="2" type="ORF">JHX88_07585</name>
    <name evidence="1" type="ORF">SAMN05421772_10726</name>
</gene>
<organism evidence="1 3">
    <name type="scientific">Paracoccus saliphilus</name>
    <dbReference type="NCBI Taxonomy" id="405559"/>
    <lineage>
        <taxon>Bacteria</taxon>
        <taxon>Pseudomonadati</taxon>
        <taxon>Pseudomonadota</taxon>
        <taxon>Alphaproteobacteria</taxon>
        <taxon>Rhodobacterales</taxon>
        <taxon>Paracoccaceae</taxon>
        <taxon>Paracoccus</taxon>
    </lineage>
</organism>
<dbReference type="AlphaFoldDB" id="A0AA45W4M7"/>
<reference evidence="2 4" key="2">
    <citation type="submission" date="2021-01" db="EMBL/GenBank/DDBJ databases">
        <title>Biogeographic distribution of Paracoccus.</title>
        <authorList>
            <person name="Hollensteiner J."/>
            <person name="Leineberger J."/>
            <person name="Brinkhoff T."/>
            <person name="Daniel R."/>
        </authorList>
    </citation>
    <scope>NUCLEOTIDE SEQUENCE [LARGE SCALE GENOMIC DNA]</scope>
    <source>
        <strain evidence="2 4">DSM 18447</strain>
    </source>
</reference>